<proteinExistence type="predicted"/>
<name>A0A818C4M0_9BILA</name>
<accession>A0A818C4M0</accession>
<feature type="compositionally biased region" description="Basic and acidic residues" evidence="1">
    <location>
        <begin position="35"/>
        <end position="47"/>
    </location>
</feature>
<feature type="compositionally biased region" description="Pro residues" evidence="1">
    <location>
        <begin position="56"/>
        <end position="67"/>
    </location>
</feature>
<evidence type="ECO:0000313" key="2">
    <source>
        <dbReference type="EMBL" id="CAF3427273.1"/>
    </source>
</evidence>
<evidence type="ECO:0000313" key="4">
    <source>
        <dbReference type="Proteomes" id="UP000663833"/>
    </source>
</evidence>
<feature type="region of interest" description="Disordered" evidence="1">
    <location>
        <begin position="35"/>
        <end position="96"/>
    </location>
</feature>
<sequence length="233" mass="26487">MSNFLGRVGQITEWVVVSNLENRAVNAACDKAQDWWKNRKQPKHDTNKSSASSASPLPPPPPPPLPPSQSQANYPMPLPQYQPQQASYASPSQPVPTSMGSSELLIGVNQIDGLNQCGPLIVTLECNHQRYQARLGQYQQQFSFPIYQFDYDELFIWIQTEYQQQTVASGNIPIRVLLNNTNSWTPQQQRWIPLRDYYNGPVGQLLVTIEYKTNHQLFQQTPAPPPPPYSYYP</sequence>
<organism evidence="2 4">
    <name type="scientific">Rotaria socialis</name>
    <dbReference type="NCBI Taxonomy" id="392032"/>
    <lineage>
        <taxon>Eukaryota</taxon>
        <taxon>Metazoa</taxon>
        <taxon>Spiralia</taxon>
        <taxon>Gnathifera</taxon>
        <taxon>Rotifera</taxon>
        <taxon>Eurotatoria</taxon>
        <taxon>Bdelloidea</taxon>
        <taxon>Philodinida</taxon>
        <taxon>Philodinidae</taxon>
        <taxon>Rotaria</taxon>
    </lineage>
</organism>
<reference evidence="2" key="1">
    <citation type="submission" date="2021-02" db="EMBL/GenBank/DDBJ databases">
        <authorList>
            <person name="Nowell W R."/>
        </authorList>
    </citation>
    <scope>NUCLEOTIDE SEQUENCE</scope>
</reference>
<dbReference type="Proteomes" id="UP000663833">
    <property type="component" value="Unassembled WGS sequence"/>
</dbReference>
<gene>
    <name evidence="3" type="ORF">HFQ381_LOCUS15577</name>
    <name evidence="2" type="ORF">LUA448_LOCUS20014</name>
</gene>
<evidence type="ECO:0000313" key="3">
    <source>
        <dbReference type="EMBL" id="CAF4332947.1"/>
    </source>
</evidence>
<dbReference type="EMBL" id="CAJOBO010001064">
    <property type="protein sequence ID" value="CAF4332947.1"/>
    <property type="molecule type" value="Genomic_DNA"/>
</dbReference>
<dbReference type="Proteomes" id="UP000663851">
    <property type="component" value="Unassembled WGS sequence"/>
</dbReference>
<dbReference type="EMBL" id="CAJNYD010002542">
    <property type="protein sequence ID" value="CAF3427273.1"/>
    <property type="molecule type" value="Genomic_DNA"/>
</dbReference>
<dbReference type="AlphaFoldDB" id="A0A818C4M0"/>
<protein>
    <submittedName>
        <fullName evidence="2">Uncharacterized protein</fullName>
    </submittedName>
</protein>
<feature type="compositionally biased region" description="Low complexity" evidence="1">
    <location>
        <begin position="68"/>
        <end position="92"/>
    </location>
</feature>
<evidence type="ECO:0000256" key="1">
    <source>
        <dbReference type="SAM" id="MobiDB-lite"/>
    </source>
</evidence>
<comment type="caution">
    <text evidence="2">The sequence shown here is derived from an EMBL/GenBank/DDBJ whole genome shotgun (WGS) entry which is preliminary data.</text>
</comment>